<evidence type="ECO:0000256" key="3">
    <source>
        <dbReference type="SAM" id="MobiDB-lite"/>
    </source>
</evidence>
<name>A0ABN8LLJ1_9CNID</name>
<dbReference type="Proteomes" id="UP001159427">
    <property type="component" value="Unassembled WGS sequence"/>
</dbReference>
<evidence type="ECO:0000256" key="1">
    <source>
        <dbReference type="ARBA" id="ARBA00023157"/>
    </source>
</evidence>
<feature type="domain" description="EGF-like" evidence="4">
    <location>
        <begin position="5"/>
        <end position="41"/>
    </location>
</feature>
<dbReference type="PROSITE" id="PS50026">
    <property type="entry name" value="EGF_3"/>
    <property type="match status" value="1"/>
</dbReference>
<evidence type="ECO:0000313" key="6">
    <source>
        <dbReference type="Proteomes" id="UP001159427"/>
    </source>
</evidence>
<protein>
    <recommendedName>
        <fullName evidence="4">EGF-like domain-containing protein</fullName>
    </recommendedName>
</protein>
<dbReference type="Gene3D" id="2.10.25.10">
    <property type="entry name" value="Laminin"/>
    <property type="match status" value="1"/>
</dbReference>
<keyword evidence="2" id="KW-0245">EGF-like domain</keyword>
<evidence type="ECO:0000256" key="2">
    <source>
        <dbReference type="PROSITE-ProRule" id="PRU00076"/>
    </source>
</evidence>
<comment type="caution">
    <text evidence="2">Lacks conserved residue(s) required for the propagation of feature annotation.</text>
</comment>
<proteinExistence type="predicted"/>
<dbReference type="SMART" id="SM00181">
    <property type="entry name" value="EGF"/>
    <property type="match status" value="1"/>
</dbReference>
<dbReference type="InterPro" id="IPR000742">
    <property type="entry name" value="EGF"/>
</dbReference>
<gene>
    <name evidence="5" type="ORF">PEVE_00030436</name>
</gene>
<sequence>MNNKDWRPCDAKPCQNGGTCIPNVDDYSCQCLDDFLGKNCEFRSTTTIPAISINVKITSVSNSVVISQPTKALSEKKDVIETPSILKVTSYPSTLVSMAITSSPSTEPTVMVTPSYKEPGMTPVPTSVPKPLTDGETDAIKQSKQKGDYYGL</sequence>
<dbReference type="EMBL" id="CALNXI010000043">
    <property type="protein sequence ID" value="CAH3016520.1"/>
    <property type="molecule type" value="Genomic_DNA"/>
</dbReference>
<evidence type="ECO:0000259" key="4">
    <source>
        <dbReference type="PROSITE" id="PS50026"/>
    </source>
</evidence>
<evidence type="ECO:0000313" key="5">
    <source>
        <dbReference type="EMBL" id="CAH3016520.1"/>
    </source>
</evidence>
<dbReference type="SUPFAM" id="SSF57196">
    <property type="entry name" value="EGF/Laminin"/>
    <property type="match status" value="1"/>
</dbReference>
<organism evidence="5 6">
    <name type="scientific">Porites evermanni</name>
    <dbReference type="NCBI Taxonomy" id="104178"/>
    <lineage>
        <taxon>Eukaryota</taxon>
        <taxon>Metazoa</taxon>
        <taxon>Cnidaria</taxon>
        <taxon>Anthozoa</taxon>
        <taxon>Hexacorallia</taxon>
        <taxon>Scleractinia</taxon>
        <taxon>Fungiina</taxon>
        <taxon>Poritidae</taxon>
        <taxon>Porites</taxon>
    </lineage>
</organism>
<dbReference type="Pfam" id="PF00008">
    <property type="entry name" value="EGF"/>
    <property type="match status" value="1"/>
</dbReference>
<reference evidence="5 6" key="1">
    <citation type="submission" date="2022-05" db="EMBL/GenBank/DDBJ databases">
        <authorList>
            <consortium name="Genoscope - CEA"/>
            <person name="William W."/>
        </authorList>
    </citation>
    <scope>NUCLEOTIDE SEQUENCE [LARGE SCALE GENOMIC DNA]</scope>
</reference>
<dbReference type="SMART" id="SM00179">
    <property type="entry name" value="EGF_CA"/>
    <property type="match status" value="1"/>
</dbReference>
<feature type="region of interest" description="Disordered" evidence="3">
    <location>
        <begin position="114"/>
        <end position="152"/>
    </location>
</feature>
<accession>A0ABN8LLJ1</accession>
<keyword evidence="1 2" id="KW-1015">Disulfide bond</keyword>
<dbReference type="InterPro" id="IPR001881">
    <property type="entry name" value="EGF-like_Ca-bd_dom"/>
</dbReference>
<comment type="caution">
    <text evidence="5">The sequence shown here is derived from an EMBL/GenBank/DDBJ whole genome shotgun (WGS) entry which is preliminary data.</text>
</comment>
<dbReference type="PROSITE" id="PS00022">
    <property type="entry name" value="EGF_1"/>
    <property type="match status" value="1"/>
</dbReference>
<feature type="disulfide bond" evidence="2">
    <location>
        <begin position="31"/>
        <end position="40"/>
    </location>
</feature>
<dbReference type="CDD" id="cd00054">
    <property type="entry name" value="EGF_CA"/>
    <property type="match status" value="1"/>
</dbReference>
<feature type="compositionally biased region" description="Basic and acidic residues" evidence="3">
    <location>
        <begin position="138"/>
        <end position="152"/>
    </location>
</feature>
<keyword evidence="6" id="KW-1185">Reference proteome</keyword>